<evidence type="ECO:0000313" key="5">
    <source>
        <dbReference type="EMBL" id="OIQ83246.1"/>
    </source>
</evidence>
<dbReference type="InterPro" id="IPR020458">
    <property type="entry name" value="Znf_DskA_TraR_CS"/>
</dbReference>
<keyword evidence="2" id="KW-0863">Zinc-finger</keyword>
<protein>
    <submittedName>
        <fullName evidence="5">RNA polymerase-binding transcription factor DksA</fullName>
    </submittedName>
</protein>
<dbReference type="PANTHER" id="PTHR33823:SF4">
    <property type="entry name" value="GENERAL STRESS PROTEIN 16O"/>
    <property type="match status" value="1"/>
</dbReference>
<evidence type="ECO:0000256" key="3">
    <source>
        <dbReference type="ARBA" id="ARBA00022833"/>
    </source>
</evidence>
<dbReference type="Gene3D" id="1.20.120.910">
    <property type="entry name" value="DksA, coiled-coil domain"/>
    <property type="match status" value="1"/>
</dbReference>
<dbReference type="InterPro" id="IPR000962">
    <property type="entry name" value="Znf_DskA_TraR"/>
</dbReference>
<evidence type="ECO:0000256" key="1">
    <source>
        <dbReference type="ARBA" id="ARBA00022723"/>
    </source>
</evidence>
<evidence type="ECO:0000256" key="2">
    <source>
        <dbReference type="ARBA" id="ARBA00022771"/>
    </source>
</evidence>
<dbReference type="EMBL" id="MLJW01000720">
    <property type="protein sequence ID" value="OIQ83246.1"/>
    <property type="molecule type" value="Genomic_DNA"/>
</dbReference>
<name>A0A1J5QI95_9ZZZZ</name>
<comment type="caution">
    <text evidence="5">The sequence shown here is derived from an EMBL/GenBank/DDBJ whole genome shotgun (WGS) entry which is preliminary data.</text>
</comment>
<gene>
    <name evidence="5" type="primary">dksA_17</name>
    <name evidence="5" type="ORF">GALL_349490</name>
</gene>
<dbReference type="PROSITE" id="PS01102">
    <property type="entry name" value="ZF_DKSA_1"/>
    <property type="match status" value="1"/>
</dbReference>
<reference evidence="5" key="1">
    <citation type="submission" date="2016-10" db="EMBL/GenBank/DDBJ databases">
        <title>Sequence of Gallionella enrichment culture.</title>
        <authorList>
            <person name="Poehlein A."/>
            <person name="Muehling M."/>
            <person name="Daniel R."/>
        </authorList>
    </citation>
    <scope>NUCLEOTIDE SEQUENCE</scope>
</reference>
<dbReference type="AlphaFoldDB" id="A0A1J5QI95"/>
<sequence>MRSHAHPPTHATGLLRAARATTLRRIAGLTGHVDELVAASLGSNADDEHDPEGATIAFERSQLDSLVRQAREQLAEIDAAEDRLAQGRYGLCETCGLPIALGRLEARPTARTCIACASDGARRSRRSP</sequence>
<dbReference type="PROSITE" id="PS51128">
    <property type="entry name" value="ZF_DKSA_2"/>
    <property type="match status" value="1"/>
</dbReference>
<accession>A0A1J5QI95</accession>
<feature type="domain" description="Zinc finger DksA/TraR C4-type" evidence="4">
    <location>
        <begin position="87"/>
        <end position="118"/>
    </location>
</feature>
<dbReference type="Pfam" id="PF01258">
    <property type="entry name" value="zf-dskA_traR"/>
    <property type="match status" value="1"/>
</dbReference>
<dbReference type="SUPFAM" id="SSF57716">
    <property type="entry name" value="Glucocorticoid receptor-like (DNA-binding domain)"/>
    <property type="match status" value="1"/>
</dbReference>
<proteinExistence type="predicted"/>
<dbReference type="PANTHER" id="PTHR33823">
    <property type="entry name" value="RNA POLYMERASE-BINDING TRANSCRIPTION FACTOR DKSA-RELATED"/>
    <property type="match status" value="1"/>
</dbReference>
<keyword evidence="1" id="KW-0479">Metal-binding</keyword>
<organism evidence="5">
    <name type="scientific">mine drainage metagenome</name>
    <dbReference type="NCBI Taxonomy" id="410659"/>
    <lineage>
        <taxon>unclassified sequences</taxon>
        <taxon>metagenomes</taxon>
        <taxon>ecological metagenomes</taxon>
    </lineage>
</organism>
<evidence type="ECO:0000259" key="4">
    <source>
        <dbReference type="Pfam" id="PF01258"/>
    </source>
</evidence>
<dbReference type="GO" id="GO:0008270">
    <property type="term" value="F:zinc ion binding"/>
    <property type="evidence" value="ECO:0007669"/>
    <property type="project" value="UniProtKB-KW"/>
</dbReference>
<keyword evidence="3" id="KW-0862">Zinc</keyword>